<keyword evidence="1" id="KW-0472">Membrane</keyword>
<evidence type="ECO:0008006" key="4">
    <source>
        <dbReference type="Google" id="ProtNLM"/>
    </source>
</evidence>
<feature type="transmembrane region" description="Helical" evidence="1">
    <location>
        <begin position="192"/>
        <end position="212"/>
    </location>
</feature>
<reference evidence="3" key="1">
    <citation type="journal article" date="2019" name="Int. J. Syst. Evol. Microbiol.">
        <title>The Global Catalogue of Microorganisms (GCM) 10K type strain sequencing project: providing services to taxonomists for standard genome sequencing and annotation.</title>
        <authorList>
            <consortium name="The Broad Institute Genomics Platform"/>
            <consortium name="The Broad Institute Genome Sequencing Center for Infectious Disease"/>
            <person name="Wu L."/>
            <person name="Ma J."/>
        </authorList>
    </citation>
    <scope>NUCLEOTIDE SEQUENCE [LARGE SCALE GENOMIC DNA]</scope>
    <source>
        <strain evidence="3">KCTC 52925</strain>
    </source>
</reference>
<keyword evidence="1" id="KW-0812">Transmembrane</keyword>
<accession>A0ABW5X3I8</accession>
<feature type="transmembrane region" description="Helical" evidence="1">
    <location>
        <begin position="373"/>
        <end position="393"/>
    </location>
</feature>
<dbReference type="EMBL" id="JBHUOJ010000022">
    <property type="protein sequence ID" value="MFD2833646.1"/>
    <property type="molecule type" value="Genomic_DNA"/>
</dbReference>
<comment type="caution">
    <text evidence="2">The sequence shown here is derived from an EMBL/GenBank/DDBJ whole genome shotgun (WGS) entry which is preliminary data.</text>
</comment>
<dbReference type="Proteomes" id="UP001597438">
    <property type="component" value="Unassembled WGS sequence"/>
</dbReference>
<feature type="transmembrane region" description="Helical" evidence="1">
    <location>
        <begin position="7"/>
        <end position="25"/>
    </location>
</feature>
<keyword evidence="3" id="KW-1185">Reference proteome</keyword>
<protein>
    <recommendedName>
        <fullName evidence="4">Glycosyltransferase RgtA/B/C/D-like domain-containing protein</fullName>
    </recommendedName>
</protein>
<organism evidence="2 3">
    <name type="scientific">Christiangramia antarctica</name>
    <dbReference type="NCBI Taxonomy" id="2058158"/>
    <lineage>
        <taxon>Bacteria</taxon>
        <taxon>Pseudomonadati</taxon>
        <taxon>Bacteroidota</taxon>
        <taxon>Flavobacteriia</taxon>
        <taxon>Flavobacteriales</taxon>
        <taxon>Flavobacteriaceae</taxon>
        <taxon>Christiangramia</taxon>
    </lineage>
</organism>
<evidence type="ECO:0000313" key="3">
    <source>
        <dbReference type="Proteomes" id="UP001597438"/>
    </source>
</evidence>
<feature type="transmembrane region" description="Helical" evidence="1">
    <location>
        <begin position="90"/>
        <end position="112"/>
    </location>
</feature>
<proteinExistence type="predicted"/>
<gene>
    <name evidence="2" type="ORF">ACFSYS_10135</name>
</gene>
<name>A0ABW5X3I8_9FLAO</name>
<dbReference type="RefSeq" id="WP_251743028.1">
    <property type="nucleotide sequence ID" value="NZ_JBHUOJ010000022.1"/>
</dbReference>
<keyword evidence="1" id="KW-1133">Transmembrane helix</keyword>
<sequence length="428" mass="49109">MSKFKKLSIFFCVLFSVFIIGYNFYVGNQLKFESYNDAADFVHLGTSIAKTGKFGHLDLNGQDLIQQYKEHNVASTDYEFLSYATWRPPVWPIIIGIMFKTLGYSLGLLVLLKCVFYLSTIFVFYKILNLLEFPFWIKLVGTFLMAVHPAAQLYTRTFLSEPVTLFFFVLFLYFFIRYYLGRSLLWPQAICGGILVLTHPYYIFFPFILWVFTLKQNAYRSSIYSIFIGMAVISVWLVRNAIVLDIKQPILTTSSGAAFAKGWNKDVPQKHTNTRGDLADETLVLQDFNFAEREIKTEVDQMNLYKDATMHFIKTNQQMIVPIILVKLRSAFNPFPETPRPGILEIGRILFQILSLLAIIYIIAFSRNALMRSFAFSIVCSTALIAIAIYSGFRFRMPQIGLELLLICAAAYEMAKKHQLIPVSKNAA</sequence>
<evidence type="ECO:0000313" key="2">
    <source>
        <dbReference type="EMBL" id="MFD2833646.1"/>
    </source>
</evidence>
<feature type="transmembrane region" description="Helical" evidence="1">
    <location>
        <begin position="163"/>
        <end position="180"/>
    </location>
</feature>
<evidence type="ECO:0000256" key="1">
    <source>
        <dbReference type="SAM" id="Phobius"/>
    </source>
</evidence>
<feature type="transmembrane region" description="Helical" evidence="1">
    <location>
        <begin position="349"/>
        <end position="367"/>
    </location>
</feature>
<feature type="transmembrane region" description="Helical" evidence="1">
    <location>
        <begin position="218"/>
        <end position="238"/>
    </location>
</feature>